<evidence type="ECO:0000256" key="1">
    <source>
        <dbReference type="SAM" id="Coils"/>
    </source>
</evidence>
<gene>
    <name evidence="2" type="ORF">GO986_18135</name>
</gene>
<feature type="coiled-coil region" evidence="1">
    <location>
        <begin position="312"/>
        <end position="377"/>
    </location>
</feature>
<proteinExistence type="predicted"/>
<organism evidence="2 3">
    <name type="scientific">Deinococcus arboris</name>
    <dbReference type="NCBI Taxonomy" id="2682977"/>
    <lineage>
        <taxon>Bacteria</taxon>
        <taxon>Thermotogati</taxon>
        <taxon>Deinococcota</taxon>
        <taxon>Deinococci</taxon>
        <taxon>Deinococcales</taxon>
        <taxon>Deinococcaceae</taxon>
        <taxon>Deinococcus</taxon>
    </lineage>
</organism>
<keyword evidence="3" id="KW-1185">Reference proteome</keyword>
<accession>A0A7C9MB08</accession>
<evidence type="ECO:0000313" key="3">
    <source>
        <dbReference type="Proteomes" id="UP000483286"/>
    </source>
</evidence>
<dbReference type="Proteomes" id="UP000483286">
    <property type="component" value="Unassembled WGS sequence"/>
</dbReference>
<dbReference type="AlphaFoldDB" id="A0A7C9MB08"/>
<dbReference type="EMBL" id="WQLB01000032">
    <property type="protein sequence ID" value="MVN88659.1"/>
    <property type="molecule type" value="Genomic_DNA"/>
</dbReference>
<protein>
    <submittedName>
        <fullName evidence="2">Uncharacterized protein</fullName>
    </submittedName>
</protein>
<reference evidence="2 3" key="1">
    <citation type="submission" date="2019-12" db="EMBL/GenBank/DDBJ databases">
        <title>Deinococcus sp. HMF7620 Genome sequencing and assembly.</title>
        <authorList>
            <person name="Kang H."/>
            <person name="Kim H."/>
            <person name="Joh K."/>
        </authorList>
    </citation>
    <scope>NUCLEOTIDE SEQUENCE [LARGE SCALE GENOMIC DNA]</scope>
    <source>
        <strain evidence="2 3">HMF7620</strain>
    </source>
</reference>
<name>A0A7C9MB08_9DEIO</name>
<evidence type="ECO:0000313" key="2">
    <source>
        <dbReference type="EMBL" id="MVN88659.1"/>
    </source>
</evidence>
<comment type="caution">
    <text evidence="2">The sequence shown here is derived from an EMBL/GenBank/DDBJ whole genome shotgun (WGS) entry which is preliminary data.</text>
</comment>
<sequence length="380" mass="41494">MSADPYRDWLKARLSVELGVREAEQAVQGAIQRRGWPALRALGPRDVVAVLQDVYTLMRDEYGDARADKWLEGTTLDLARFAETMPVPAQPTPGPIAPAPRAVKWGRRAHDLPLLLARSHAEIAGRSLAAIRQNPDLRALERAAEWDCQATQAEVRRWETEEMLSKLRADHARLEVADQVAAAAAQSELLGLNVAELEEAAQAGQPVAGQLAHTRLMAGQTAAFLEAFTPLIDLNDADTPLTMLSVDLNTARFSLGVPLHPNVLRARHALNYAQWQAGDASENAPQVVQAGRALHAAQQEAQAQLDGTLGAARAHQAALRDLAAQVEALERRALQLSQLGSDALSLARVRLEWRQVRTAARVQAHRLEEALRLLEALVSE</sequence>
<keyword evidence="1" id="KW-0175">Coiled coil</keyword>